<sequence>MDKRLHFKRLGGVRVIGLSALVIAALVMSGCGGGADMAEIRRESAYGYPSLQASLPVQSQALSEPGLRAAATPALRSIADPAADRSSRVQTPTQAALPPADAIPAVTGEDATALAKPVRRSPVYDMERDPTIQAALRVGLKSGDVFALPEDAEGNAILPPIPRSVIVDLSEATRLLGSGETATSLE</sequence>
<reference evidence="1 2" key="1">
    <citation type="submission" date="2017-04" db="EMBL/GenBank/DDBJ databases">
        <authorList>
            <person name="Afonso C.L."/>
            <person name="Miller P.J."/>
            <person name="Scott M.A."/>
            <person name="Spackman E."/>
            <person name="Goraichik I."/>
            <person name="Dimitrov K.M."/>
            <person name="Suarez D.L."/>
            <person name="Swayne D.E."/>
        </authorList>
    </citation>
    <scope>NUCLEOTIDE SEQUENCE [LARGE SCALE GENOMIC DNA]</scope>
    <source>
        <strain evidence="1 2">CGMCC 1.10972</strain>
    </source>
</reference>
<evidence type="ECO:0000313" key="1">
    <source>
        <dbReference type="EMBL" id="SMC44873.1"/>
    </source>
</evidence>
<dbReference type="PROSITE" id="PS51257">
    <property type="entry name" value="PROKAR_LIPOPROTEIN"/>
    <property type="match status" value="1"/>
</dbReference>
<dbReference type="EMBL" id="FWXR01000002">
    <property type="protein sequence ID" value="SMC44873.1"/>
    <property type="molecule type" value="Genomic_DNA"/>
</dbReference>
<dbReference type="Proteomes" id="UP000192656">
    <property type="component" value="Unassembled WGS sequence"/>
</dbReference>
<dbReference type="STRING" id="937218.SAMN06297251_102284"/>
<evidence type="ECO:0000313" key="2">
    <source>
        <dbReference type="Proteomes" id="UP000192656"/>
    </source>
</evidence>
<gene>
    <name evidence="1" type="ORF">SAMN06297251_102284</name>
</gene>
<dbReference type="AlphaFoldDB" id="A0A1W1Z8X7"/>
<protein>
    <submittedName>
        <fullName evidence="1">Uncharacterized protein</fullName>
    </submittedName>
</protein>
<dbReference type="RefSeq" id="WP_139798188.1">
    <property type="nucleotide sequence ID" value="NZ_FWXR01000002.1"/>
</dbReference>
<accession>A0A1W1Z8X7</accession>
<name>A0A1W1Z8X7_9HYPH</name>
<keyword evidence="2" id="KW-1185">Reference proteome</keyword>
<proteinExistence type="predicted"/>
<organism evidence="1 2">
    <name type="scientific">Fulvimarina manganoxydans</name>
    <dbReference type="NCBI Taxonomy" id="937218"/>
    <lineage>
        <taxon>Bacteria</taxon>
        <taxon>Pseudomonadati</taxon>
        <taxon>Pseudomonadota</taxon>
        <taxon>Alphaproteobacteria</taxon>
        <taxon>Hyphomicrobiales</taxon>
        <taxon>Aurantimonadaceae</taxon>
        <taxon>Fulvimarina</taxon>
    </lineage>
</organism>